<reference evidence="1" key="2">
    <citation type="submission" date="2023-06" db="EMBL/GenBank/DDBJ databases">
        <authorList>
            <consortium name="Lawrence Berkeley National Laboratory"/>
            <person name="Haridas S."/>
            <person name="Hensen N."/>
            <person name="Bonometti L."/>
            <person name="Westerberg I."/>
            <person name="Brannstrom I.O."/>
            <person name="Guillou S."/>
            <person name="Cros-Aarteil S."/>
            <person name="Calhoun S."/>
            <person name="Kuo A."/>
            <person name="Mondo S."/>
            <person name="Pangilinan J."/>
            <person name="Riley R."/>
            <person name="Labutti K."/>
            <person name="Andreopoulos B."/>
            <person name="Lipzen A."/>
            <person name="Chen C."/>
            <person name="Yanf M."/>
            <person name="Daum C."/>
            <person name="Ng V."/>
            <person name="Clum A."/>
            <person name="Steindorff A."/>
            <person name="Ohm R."/>
            <person name="Martin F."/>
            <person name="Silar P."/>
            <person name="Natvig D."/>
            <person name="Lalanne C."/>
            <person name="Gautier V."/>
            <person name="Ament-Velasquez S.L."/>
            <person name="Kruys A."/>
            <person name="Hutchinson M.I."/>
            <person name="Powell A.J."/>
            <person name="Barry K."/>
            <person name="Miller A.N."/>
            <person name="Grigoriev I.V."/>
            <person name="Debuchy R."/>
            <person name="Gladieux P."/>
            <person name="Thoren M.H."/>
            <person name="Johannesson H."/>
        </authorList>
    </citation>
    <scope>NUCLEOTIDE SEQUENCE</scope>
    <source>
        <strain evidence="1">CBS 168.71</strain>
    </source>
</reference>
<dbReference type="EMBL" id="JAUEPN010000009">
    <property type="protein sequence ID" value="KAK3291466.1"/>
    <property type="molecule type" value="Genomic_DNA"/>
</dbReference>
<evidence type="ECO:0000313" key="2">
    <source>
        <dbReference type="Proteomes" id="UP001278766"/>
    </source>
</evidence>
<dbReference type="RefSeq" id="XP_062654980.1">
    <property type="nucleotide sequence ID" value="XM_062805447.1"/>
</dbReference>
<evidence type="ECO:0000313" key="1">
    <source>
        <dbReference type="EMBL" id="KAK3291466.1"/>
    </source>
</evidence>
<keyword evidence="2" id="KW-1185">Reference proteome</keyword>
<comment type="caution">
    <text evidence="1">The sequence shown here is derived from an EMBL/GenBank/DDBJ whole genome shotgun (WGS) entry which is preliminary data.</text>
</comment>
<sequence length="325" mass="36325">MSRSAKKQEEQIRQVQALAFEGIGGDSWAGGDDSTARADLENLHSRLKSWAKKYAIEEMSEVRSLAPDEYGSFIQLLTQVVPLHGPGTPNDSGIEHLESGFMNRKSPVVCIQGLLSHHVYAKVISKPFFALGDAGEALQNVHRAIRKVNETESHIWRSRTLRLLATSSTNVQQQGSDGRHNYIASQKAVCHHFASEFYNGPAKHLIKSPTREGGNADTQCFNDLESIVQYAGELSYRLWTRRTLMSFMSLPDLYNQPFRMGSDIMKAHPLHKLYEDDGRCDGWFVGVVAHPAVLAFGSSDGKDYNSGRVWMQAEVWLTEDDGVKK</sequence>
<gene>
    <name evidence="1" type="ORF">B0H64DRAFT_420289</name>
</gene>
<dbReference type="Proteomes" id="UP001278766">
    <property type="component" value="Unassembled WGS sequence"/>
</dbReference>
<organism evidence="1 2">
    <name type="scientific">Chaetomium fimeti</name>
    <dbReference type="NCBI Taxonomy" id="1854472"/>
    <lineage>
        <taxon>Eukaryota</taxon>
        <taxon>Fungi</taxon>
        <taxon>Dikarya</taxon>
        <taxon>Ascomycota</taxon>
        <taxon>Pezizomycotina</taxon>
        <taxon>Sordariomycetes</taxon>
        <taxon>Sordariomycetidae</taxon>
        <taxon>Sordariales</taxon>
        <taxon>Chaetomiaceae</taxon>
        <taxon>Chaetomium</taxon>
    </lineage>
</organism>
<proteinExistence type="predicted"/>
<dbReference type="AlphaFoldDB" id="A0AAE0LN20"/>
<reference evidence="1" key="1">
    <citation type="journal article" date="2023" name="Mol. Phylogenet. Evol.">
        <title>Genome-scale phylogeny and comparative genomics of the fungal order Sordariales.</title>
        <authorList>
            <person name="Hensen N."/>
            <person name="Bonometti L."/>
            <person name="Westerberg I."/>
            <person name="Brannstrom I.O."/>
            <person name="Guillou S."/>
            <person name="Cros-Aarteil S."/>
            <person name="Calhoun S."/>
            <person name="Haridas S."/>
            <person name="Kuo A."/>
            <person name="Mondo S."/>
            <person name="Pangilinan J."/>
            <person name="Riley R."/>
            <person name="LaButti K."/>
            <person name="Andreopoulos B."/>
            <person name="Lipzen A."/>
            <person name="Chen C."/>
            <person name="Yan M."/>
            <person name="Daum C."/>
            <person name="Ng V."/>
            <person name="Clum A."/>
            <person name="Steindorff A."/>
            <person name="Ohm R.A."/>
            <person name="Martin F."/>
            <person name="Silar P."/>
            <person name="Natvig D.O."/>
            <person name="Lalanne C."/>
            <person name="Gautier V."/>
            <person name="Ament-Velasquez S.L."/>
            <person name="Kruys A."/>
            <person name="Hutchinson M.I."/>
            <person name="Powell A.J."/>
            <person name="Barry K."/>
            <person name="Miller A.N."/>
            <person name="Grigoriev I.V."/>
            <person name="Debuchy R."/>
            <person name="Gladieux P."/>
            <person name="Hiltunen Thoren M."/>
            <person name="Johannesson H."/>
        </authorList>
    </citation>
    <scope>NUCLEOTIDE SEQUENCE</scope>
    <source>
        <strain evidence="1">CBS 168.71</strain>
    </source>
</reference>
<accession>A0AAE0LN20</accession>
<dbReference type="GeneID" id="87842395"/>
<name>A0AAE0LN20_9PEZI</name>
<protein>
    <submittedName>
        <fullName evidence="1">Uncharacterized protein</fullName>
    </submittedName>
</protein>